<keyword evidence="1" id="KW-0732">Signal</keyword>
<dbReference type="NCBIfam" id="TIGR02595">
    <property type="entry name" value="PEP_CTERM"/>
    <property type="match status" value="1"/>
</dbReference>
<accession>A0A934W497</accession>
<feature type="chain" id="PRO_5037855160" evidence="1">
    <location>
        <begin position="28"/>
        <end position="277"/>
    </location>
</feature>
<dbReference type="Pfam" id="PF07589">
    <property type="entry name" value="PEP-CTERM"/>
    <property type="match status" value="1"/>
</dbReference>
<protein>
    <submittedName>
        <fullName evidence="3">Flocculation-associated PEP-CTERM protein PepA</fullName>
    </submittedName>
</protein>
<comment type="caution">
    <text evidence="3">The sequence shown here is derived from an EMBL/GenBank/DDBJ whole genome shotgun (WGS) entry which is preliminary data.</text>
</comment>
<feature type="domain" description="Ice-binding protein C-terminal" evidence="2">
    <location>
        <begin position="252"/>
        <end position="273"/>
    </location>
</feature>
<dbReference type="Proteomes" id="UP000622890">
    <property type="component" value="Unassembled WGS sequence"/>
</dbReference>
<name>A0A934W497_9BURK</name>
<evidence type="ECO:0000313" key="4">
    <source>
        <dbReference type="Proteomes" id="UP000622890"/>
    </source>
</evidence>
<feature type="signal peptide" evidence="1">
    <location>
        <begin position="1"/>
        <end position="27"/>
    </location>
</feature>
<dbReference type="RefSeq" id="WP_200590381.1">
    <property type="nucleotide sequence ID" value="NZ_JAEPBG010000001.1"/>
</dbReference>
<dbReference type="AlphaFoldDB" id="A0A934W497"/>
<dbReference type="InterPro" id="IPR013424">
    <property type="entry name" value="Ice-binding_C"/>
</dbReference>
<sequence>MKTIFSKTLLAAALTGALGLASSGAMAQVNFPDFRVTETSVPGAAAGSFTADKITGNYTEVITFSGSTFNVSLLWNAGQFVANNGTSPVPTQLGQTGSTISQQYGMYALYTGSGTVSSGAGGTTTFNFTPGGSLQVFIDPSTNSTFNQPANGSTAWTVSNNSDDYLIATGIPTSGQGTLNPSLSTCSNGTGAGINCGSFGSSTSFNLTAQGSQYFTSPTPFYNVSFQSGQLNNFSPTGTQVINGSMDVVFGVPEPASVALIGLGMLGLGLSRRRKQA</sequence>
<keyword evidence="4" id="KW-1185">Reference proteome</keyword>
<organism evidence="3 4">
    <name type="scientific">Noviherbaspirillum pedocola</name>
    <dbReference type="NCBI Taxonomy" id="2801341"/>
    <lineage>
        <taxon>Bacteria</taxon>
        <taxon>Pseudomonadati</taxon>
        <taxon>Pseudomonadota</taxon>
        <taxon>Betaproteobacteria</taxon>
        <taxon>Burkholderiales</taxon>
        <taxon>Oxalobacteraceae</taxon>
        <taxon>Noviherbaspirillum</taxon>
    </lineage>
</organism>
<dbReference type="NCBIfam" id="NF033554">
    <property type="entry name" value="floc_PepA"/>
    <property type="match status" value="1"/>
</dbReference>
<evidence type="ECO:0000259" key="2">
    <source>
        <dbReference type="Pfam" id="PF07589"/>
    </source>
</evidence>
<dbReference type="EMBL" id="JAEPBG010000001">
    <property type="protein sequence ID" value="MBK4733647.1"/>
    <property type="molecule type" value="Genomic_DNA"/>
</dbReference>
<proteinExistence type="predicted"/>
<gene>
    <name evidence="3" type="primary">pepA</name>
    <name evidence="3" type="ORF">JJB74_03370</name>
</gene>
<evidence type="ECO:0000256" key="1">
    <source>
        <dbReference type="SAM" id="SignalP"/>
    </source>
</evidence>
<reference evidence="3" key="1">
    <citation type="submission" date="2021-01" db="EMBL/GenBank/DDBJ databases">
        <title>Genome sequence of strain Noviherbaspirillum sp. DKR-6.</title>
        <authorList>
            <person name="Chaudhary D.K."/>
        </authorList>
    </citation>
    <scope>NUCLEOTIDE SEQUENCE</scope>
    <source>
        <strain evidence="3">DKR-6</strain>
    </source>
</reference>
<evidence type="ECO:0000313" key="3">
    <source>
        <dbReference type="EMBL" id="MBK4733647.1"/>
    </source>
</evidence>